<evidence type="ECO:0000313" key="2">
    <source>
        <dbReference type="EMBL" id="PUE56504.1"/>
    </source>
</evidence>
<comment type="caution">
    <text evidence="2">The sequence shown here is derived from an EMBL/GenBank/DDBJ whole genome shotgun (WGS) entry which is preliminary data.</text>
</comment>
<dbReference type="Proteomes" id="UP000251341">
    <property type="component" value="Unassembled WGS sequence"/>
</dbReference>
<evidence type="ECO:0000313" key="3">
    <source>
        <dbReference type="Proteomes" id="UP000251341"/>
    </source>
</evidence>
<keyword evidence="3" id="KW-1185">Reference proteome</keyword>
<organism evidence="2 3">
    <name type="scientific">Limnohabitans curvus</name>
    <dbReference type="NCBI Taxonomy" id="323423"/>
    <lineage>
        <taxon>Bacteria</taxon>
        <taxon>Pseudomonadati</taxon>
        <taxon>Pseudomonadota</taxon>
        <taxon>Betaproteobacteria</taxon>
        <taxon>Burkholderiales</taxon>
        <taxon>Comamonadaceae</taxon>
        <taxon>Limnohabitans</taxon>
    </lineage>
</organism>
<reference evidence="2 3" key="1">
    <citation type="submission" date="2017-04" db="EMBL/GenBank/DDBJ databases">
        <title>Unexpected and diverse lifestyles within the genus Limnohabitans.</title>
        <authorList>
            <person name="Kasalicky V."/>
            <person name="Mehrshad M."/>
            <person name="Andrei S.-A."/>
            <person name="Salcher M."/>
            <person name="Kratochvilova H."/>
            <person name="Simek K."/>
            <person name="Ghai R."/>
        </authorList>
    </citation>
    <scope>NUCLEOTIDE SEQUENCE [LARGE SCALE GENOMIC DNA]</scope>
    <source>
        <strain evidence="2 3">MWH-C5</strain>
    </source>
</reference>
<protein>
    <recommendedName>
        <fullName evidence="4">Outer membrane protein beta-barrel domain-containing protein</fullName>
    </recommendedName>
</protein>
<comment type="subcellular location">
    <subcellularLocation>
        <location evidence="1">Cell outer membrane</location>
    </subcellularLocation>
</comment>
<gene>
    <name evidence="2" type="ORF">B9Z44_14775</name>
</gene>
<sequence>MYNFDNLEEIYRTYDTRQGALMKLKFYFLILSTLWAHSVLAQDEQQETSPVFYGEIAHLPLIVKFPDTSKIRPKLARITIGMDINENWALEGMAATTVNKDEEVTATMGGVFLKPHTPVAEDVELFGRIGFNRTLLGGSAGGAVSNVAYGFGMQMQLTKDYYGQIDYMMYGRGPNSESTRGLSLALGVRF</sequence>
<name>A0A315EKU3_9BURK</name>
<dbReference type="SUPFAM" id="SSF56925">
    <property type="entry name" value="OMPA-like"/>
    <property type="match status" value="1"/>
</dbReference>
<dbReference type="AlphaFoldDB" id="A0A315EKU3"/>
<evidence type="ECO:0008006" key="4">
    <source>
        <dbReference type="Google" id="ProtNLM"/>
    </source>
</evidence>
<dbReference type="Gene3D" id="2.40.160.20">
    <property type="match status" value="1"/>
</dbReference>
<evidence type="ECO:0000256" key="1">
    <source>
        <dbReference type="ARBA" id="ARBA00004442"/>
    </source>
</evidence>
<dbReference type="GO" id="GO:0009279">
    <property type="term" value="C:cell outer membrane"/>
    <property type="evidence" value="ECO:0007669"/>
    <property type="project" value="UniProtKB-SubCell"/>
</dbReference>
<dbReference type="InterPro" id="IPR011250">
    <property type="entry name" value="OMP/PagP_B-barrel"/>
</dbReference>
<dbReference type="EMBL" id="NESP01000002">
    <property type="protein sequence ID" value="PUE56504.1"/>
    <property type="molecule type" value="Genomic_DNA"/>
</dbReference>
<accession>A0A315EKU3</accession>
<proteinExistence type="predicted"/>